<reference evidence="11" key="1">
    <citation type="submission" date="2025-08" db="UniProtKB">
        <authorList>
            <consortium name="RefSeq"/>
        </authorList>
    </citation>
    <scope>IDENTIFICATION</scope>
</reference>
<feature type="compositionally biased region" description="Acidic residues" evidence="9">
    <location>
        <begin position="100"/>
        <end position="110"/>
    </location>
</feature>
<dbReference type="Pfam" id="PF07842">
    <property type="entry name" value="GCFC"/>
    <property type="match status" value="1"/>
</dbReference>
<evidence type="ECO:0000256" key="6">
    <source>
        <dbReference type="ARBA" id="ARBA00023242"/>
    </source>
</evidence>
<evidence type="ECO:0000256" key="8">
    <source>
        <dbReference type="SAM" id="Coils"/>
    </source>
</evidence>
<accession>A0AAJ6Z5P5</accession>
<evidence type="ECO:0000256" key="2">
    <source>
        <dbReference type="ARBA" id="ARBA00010900"/>
    </source>
</evidence>
<evidence type="ECO:0000256" key="4">
    <source>
        <dbReference type="ARBA" id="ARBA00022728"/>
    </source>
</evidence>
<feature type="coiled-coil region" evidence="8">
    <location>
        <begin position="303"/>
        <end position="337"/>
    </location>
</feature>
<dbReference type="GeneID" id="106116536"/>
<dbReference type="PIRSF" id="PIRSF017706">
    <property type="entry name" value="TFIP11"/>
    <property type="match status" value="1"/>
</dbReference>
<dbReference type="Pfam" id="PF01585">
    <property type="entry name" value="G-patch"/>
    <property type="match status" value="1"/>
</dbReference>
<dbReference type="AlphaFoldDB" id="A0AAJ6Z5P5"/>
<evidence type="ECO:0000256" key="5">
    <source>
        <dbReference type="ARBA" id="ARBA00023187"/>
    </source>
</evidence>
<protein>
    <submittedName>
        <fullName evidence="11">Septin-interacting protein 1</fullName>
    </submittedName>
</protein>
<dbReference type="KEGG" id="pxu:106116536"/>
<evidence type="ECO:0000256" key="3">
    <source>
        <dbReference type="ARBA" id="ARBA00022664"/>
    </source>
</evidence>
<dbReference type="PANTHER" id="PTHR23329:SF1">
    <property type="entry name" value="TUFTELIN-INTERACTING PROTEIN 11"/>
    <property type="match status" value="1"/>
</dbReference>
<dbReference type="InterPro" id="IPR024933">
    <property type="entry name" value="TFP11"/>
</dbReference>
<keyword evidence="6 7" id="KW-0539">Nucleus</keyword>
<evidence type="ECO:0000259" key="10">
    <source>
        <dbReference type="PROSITE" id="PS50174"/>
    </source>
</evidence>
<dbReference type="GO" id="GO:0000390">
    <property type="term" value="P:spliceosomal complex disassembly"/>
    <property type="evidence" value="ECO:0007669"/>
    <property type="project" value="InterPro"/>
</dbReference>
<feature type="compositionally biased region" description="Basic and acidic residues" evidence="9">
    <location>
        <begin position="77"/>
        <end position="91"/>
    </location>
</feature>
<evidence type="ECO:0000313" key="11">
    <source>
        <dbReference type="RefSeq" id="XP_013165862.1"/>
    </source>
</evidence>
<dbReference type="InterPro" id="IPR022783">
    <property type="entry name" value="GCFC_dom"/>
</dbReference>
<comment type="subcellular location">
    <subcellularLocation>
        <location evidence="1 7">Nucleus</location>
    </subcellularLocation>
</comment>
<dbReference type="InterPro" id="IPR000467">
    <property type="entry name" value="G_patch_dom"/>
</dbReference>
<dbReference type="PROSITE" id="PS50174">
    <property type="entry name" value="G_PATCH"/>
    <property type="match status" value="1"/>
</dbReference>
<dbReference type="GO" id="GO:0071008">
    <property type="term" value="C:U2-type post-mRNA release spliceosomal complex"/>
    <property type="evidence" value="ECO:0007669"/>
    <property type="project" value="TreeGrafter"/>
</dbReference>
<gene>
    <name evidence="11" type="primary">LOC106116536</name>
</gene>
<evidence type="ECO:0000256" key="9">
    <source>
        <dbReference type="SAM" id="MobiDB-lite"/>
    </source>
</evidence>
<dbReference type="Pfam" id="PF12457">
    <property type="entry name" value="TIP_N"/>
    <property type="match status" value="1"/>
</dbReference>
<evidence type="ECO:0000256" key="7">
    <source>
        <dbReference type="PIRNR" id="PIRNR017706"/>
    </source>
</evidence>
<evidence type="ECO:0000256" key="1">
    <source>
        <dbReference type="ARBA" id="ARBA00004123"/>
    </source>
</evidence>
<dbReference type="SMART" id="SM00443">
    <property type="entry name" value="G_patch"/>
    <property type="match status" value="1"/>
</dbReference>
<dbReference type="GO" id="GO:0003676">
    <property type="term" value="F:nucleic acid binding"/>
    <property type="evidence" value="ECO:0007669"/>
    <property type="project" value="InterPro"/>
</dbReference>
<sequence>MSDDEVIRFEITDYDLDNEFNPNRQRKAKKEHQIYGVWAKDSDEEDNEDNIRQRSRKQKDFTAPIGFVAGGVQQAGKKKDPNKELESKEASTSRPLIVDSSDEDDNDEPLPTDTAGIRRLGQGLKPANLGGSVGAWEKHTKGIGAKLLLQMGYQPGKGLGKELQGISAPVEATVRKGRGAIGAYGPEKSTQKAKKEEEKRLKEKEDQEKGTSEKNYNWKKSHKGRYFYRDAADVIQEGKPTMHTIGSSELARVPVIDMTGKQKRVLSGYHALAAAAPRYEHEPRRQLRHFAAPQLTHNLQLVVDSCEQDIIQNARELQAAEDEIVVLERDLEECNIKLQEQDVVIDKVQTITHRIEELNKPDLSLEKAYEVLEDLMESFPVEYEMFGLGTIGGTIVSPLISALLAQWEPLQCPDEPVPVFLKWKKLLTEPAYNSLLWQHFMPRITSAAEVWNPRRPEAMLAVFERWSAACPEWILQTCAGRSVVPRLLAAVRAWDPTGDTQPLHHWVLPWHQLAGSELSTSTYPLIRSRLAAALAAWHPADGSARELLAAWRGAWGPALRPLLHHHVLPKLEHCLQHAPVQLLATENTAWSWCVQWVDVAGAAGVAALAARALLPRWLAALAAWLNTAPPHATVLNSYTNFKKMFPEEVLKEPAVRDAFRKALDMMNRSTDMESVEPPPPPRFTLPDNKEGSKINEILAVTNPHKSFSELLETKCIEKGITFVPIPGKTREGRPLYKIGRMQCYVIRNVIMFSEDGGRSFGPIGMDRLLNMVEE</sequence>
<dbReference type="InterPro" id="IPR045211">
    <property type="entry name" value="TFP11/STIP/Ntr1"/>
</dbReference>
<keyword evidence="3 7" id="KW-0507">mRNA processing</keyword>
<feature type="region of interest" description="Disordered" evidence="9">
    <location>
        <begin position="17"/>
        <end position="125"/>
    </location>
</feature>
<keyword evidence="8" id="KW-0175">Coiled coil</keyword>
<dbReference type="InterPro" id="IPR022159">
    <property type="entry name" value="STIP/TFIP11_N"/>
</dbReference>
<feature type="region of interest" description="Disordered" evidence="9">
    <location>
        <begin position="178"/>
        <end position="216"/>
    </location>
</feature>
<dbReference type="RefSeq" id="XP_013165862.1">
    <property type="nucleotide sequence ID" value="XM_013310408.1"/>
</dbReference>
<proteinExistence type="inferred from homology"/>
<keyword evidence="4 7" id="KW-0747">Spliceosome</keyword>
<organism evidence="11">
    <name type="scientific">Papilio xuthus</name>
    <name type="common">Asian swallowtail butterfly</name>
    <dbReference type="NCBI Taxonomy" id="66420"/>
    <lineage>
        <taxon>Eukaryota</taxon>
        <taxon>Metazoa</taxon>
        <taxon>Ecdysozoa</taxon>
        <taxon>Arthropoda</taxon>
        <taxon>Hexapoda</taxon>
        <taxon>Insecta</taxon>
        <taxon>Pterygota</taxon>
        <taxon>Neoptera</taxon>
        <taxon>Endopterygota</taxon>
        <taxon>Lepidoptera</taxon>
        <taxon>Glossata</taxon>
        <taxon>Ditrysia</taxon>
        <taxon>Papilionoidea</taxon>
        <taxon>Papilionidae</taxon>
        <taxon>Papilioninae</taxon>
        <taxon>Papilio</taxon>
    </lineage>
</organism>
<feature type="compositionally biased region" description="Basic and acidic residues" evidence="9">
    <location>
        <begin position="189"/>
        <end position="212"/>
    </location>
</feature>
<name>A0AAJ6Z5P5_PAPXU</name>
<dbReference type="PANTHER" id="PTHR23329">
    <property type="entry name" value="TUFTELIN-INTERACTING PROTEIN 11-RELATED"/>
    <property type="match status" value="1"/>
</dbReference>
<keyword evidence="5 7" id="KW-0508">mRNA splicing</keyword>
<dbReference type="CTD" id="44238"/>
<feature type="domain" description="G-patch" evidence="10">
    <location>
        <begin position="140"/>
        <end position="186"/>
    </location>
</feature>
<comment type="similarity">
    <text evidence="2 7">Belongs to the TFP11/STIP family.</text>
</comment>
<dbReference type="Proteomes" id="UP000694872">
    <property type="component" value="Unplaced"/>
</dbReference>